<accession>A0A7W3LRI5</accession>
<protein>
    <submittedName>
        <fullName evidence="1">Uncharacterized protein</fullName>
    </submittedName>
</protein>
<name>A0A7W3LRI5_ACTNM</name>
<organism evidence="1 2">
    <name type="scientific">Actinomadura namibiensis</name>
    <dbReference type="NCBI Taxonomy" id="182080"/>
    <lineage>
        <taxon>Bacteria</taxon>
        <taxon>Bacillati</taxon>
        <taxon>Actinomycetota</taxon>
        <taxon>Actinomycetes</taxon>
        <taxon>Streptosporangiales</taxon>
        <taxon>Thermomonosporaceae</taxon>
        <taxon>Actinomadura</taxon>
    </lineage>
</organism>
<keyword evidence="2" id="KW-1185">Reference proteome</keyword>
<proteinExistence type="predicted"/>
<dbReference type="Proteomes" id="UP000572680">
    <property type="component" value="Unassembled WGS sequence"/>
</dbReference>
<evidence type="ECO:0000313" key="2">
    <source>
        <dbReference type="Proteomes" id="UP000572680"/>
    </source>
</evidence>
<sequence length="123" mass="13144">MTTLLAGLSVSVPPAAAEADKATPTPWSVGYDTANASGTRWYENGYLTGQGNLQNTGSGCFTLWGFYTVDFSYYYVKHATQCGPGSAPVSIQQDASMLTSARLMICRGTEDVSDCGPKVRIDR</sequence>
<evidence type="ECO:0000313" key="1">
    <source>
        <dbReference type="EMBL" id="MBA8952955.1"/>
    </source>
</evidence>
<gene>
    <name evidence="1" type="ORF">HNR61_004601</name>
</gene>
<reference evidence="1 2" key="1">
    <citation type="submission" date="2020-08" db="EMBL/GenBank/DDBJ databases">
        <title>Genomic Encyclopedia of Type Strains, Phase IV (KMG-IV): sequencing the most valuable type-strain genomes for metagenomic binning, comparative biology and taxonomic classification.</title>
        <authorList>
            <person name="Goeker M."/>
        </authorList>
    </citation>
    <scope>NUCLEOTIDE SEQUENCE [LARGE SCALE GENOMIC DNA]</scope>
    <source>
        <strain evidence="1 2">DSM 44197</strain>
    </source>
</reference>
<comment type="caution">
    <text evidence="1">The sequence shown here is derived from an EMBL/GenBank/DDBJ whole genome shotgun (WGS) entry which is preliminary data.</text>
</comment>
<dbReference type="AlphaFoldDB" id="A0A7W3LRI5"/>
<dbReference type="RefSeq" id="WP_182845160.1">
    <property type="nucleotide sequence ID" value="NZ_BAAALP010000034.1"/>
</dbReference>
<dbReference type="EMBL" id="JACJIA010000005">
    <property type="protein sequence ID" value="MBA8952955.1"/>
    <property type="molecule type" value="Genomic_DNA"/>
</dbReference>